<evidence type="ECO:0000313" key="3">
    <source>
        <dbReference type="Proteomes" id="UP000188318"/>
    </source>
</evidence>
<reference evidence="3" key="1">
    <citation type="journal article" date="2017" name="Genome Biol.">
        <title>Comparative genomics reveals high biological diversity and specific adaptations in the industrially and medically important fungal genus Aspergillus.</title>
        <authorList>
            <person name="de Vries R.P."/>
            <person name="Riley R."/>
            <person name="Wiebenga A."/>
            <person name="Aguilar-Osorio G."/>
            <person name="Amillis S."/>
            <person name="Uchima C.A."/>
            <person name="Anderluh G."/>
            <person name="Asadollahi M."/>
            <person name="Askin M."/>
            <person name="Barry K."/>
            <person name="Battaglia E."/>
            <person name="Bayram O."/>
            <person name="Benocci T."/>
            <person name="Braus-Stromeyer S.A."/>
            <person name="Caldana C."/>
            <person name="Canovas D."/>
            <person name="Cerqueira G.C."/>
            <person name="Chen F."/>
            <person name="Chen W."/>
            <person name="Choi C."/>
            <person name="Clum A."/>
            <person name="Dos Santos R.A."/>
            <person name="Damasio A.R."/>
            <person name="Diallinas G."/>
            <person name="Emri T."/>
            <person name="Fekete E."/>
            <person name="Flipphi M."/>
            <person name="Freyberg S."/>
            <person name="Gallo A."/>
            <person name="Gournas C."/>
            <person name="Habgood R."/>
            <person name="Hainaut M."/>
            <person name="Harispe M.L."/>
            <person name="Henrissat B."/>
            <person name="Hilden K.S."/>
            <person name="Hope R."/>
            <person name="Hossain A."/>
            <person name="Karabika E."/>
            <person name="Karaffa L."/>
            <person name="Karanyi Z."/>
            <person name="Krasevec N."/>
            <person name="Kuo A."/>
            <person name="Kusch H."/>
            <person name="LaButti K."/>
            <person name="Lagendijk E.L."/>
            <person name="Lapidus A."/>
            <person name="Levasseur A."/>
            <person name="Lindquist E."/>
            <person name="Lipzen A."/>
            <person name="Logrieco A.F."/>
            <person name="MacCabe A."/>
            <person name="Maekelae M.R."/>
            <person name="Malavazi I."/>
            <person name="Melin P."/>
            <person name="Meyer V."/>
            <person name="Mielnichuk N."/>
            <person name="Miskei M."/>
            <person name="Molnar A.P."/>
            <person name="Mule G."/>
            <person name="Ngan C.Y."/>
            <person name="Orejas M."/>
            <person name="Orosz E."/>
            <person name="Ouedraogo J.P."/>
            <person name="Overkamp K.M."/>
            <person name="Park H.-S."/>
            <person name="Perrone G."/>
            <person name="Piumi F."/>
            <person name="Punt P.J."/>
            <person name="Ram A.F."/>
            <person name="Ramon A."/>
            <person name="Rauscher S."/>
            <person name="Record E."/>
            <person name="Riano-Pachon D.M."/>
            <person name="Robert V."/>
            <person name="Roehrig J."/>
            <person name="Ruller R."/>
            <person name="Salamov A."/>
            <person name="Salih N.S."/>
            <person name="Samson R.A."/>
            <person name="Sandor E."/>
            <person name="Sanguinetti M."/>
            <person name="Schuetze T."/>
            <person name="Sepcic K."/>
            <person name="Shelest E."/>
            <person name="Sherlock G."/>
            <person name="Sophianopoulou V."/>
            <person name="Squina F.M."/>
            <person name="Sun H."/>
            <person name="Susca A."/>
            <person name="Todd R.B."/>
            <person name="Tsang A."/>
            <person name="Unkles S.E."/>
            <person name="van de Wiele N."/>
            <person name="van Rossen-Uffink D."/>
            <person name="Oliveira J.V."/>
            <person name="Vesth T.C."/>
            <person name="Visser J."/>
            <person name="Yu J.-H."/>
            <person name="Zhou M."/>
            <person name="Andersen M.R."/>
            <person name="Archer D.B."/>
            <person name="Baker S.E."/>
            <person name="Benoit I."/>
            <person name="Brakhage A.A."/>
            <person name="Braus G.H."/>
            <person name="Fischer R."/>
            <person name="Frisvad J.C."/>
            <person name="Goldman G.H."/>
            <person name="Houbraken J."/>
            <person name="Oakley B."/>
            <person name="Pocsi I."/>
            <person name="Scazzocchio C."/>
            <person name="Seiboth B."/>
            <person name="vanKuyk P.A."/>
            <person name="Wortman J."/>
            <person name="Dyer P.S."/>
            <person name="Grigoriev I.V."/>
        </authorList>
    </citation>
    <scope>NUCLEOTIDE SEQUENCE [LARGE SCALE GENOMIC DNA]</scope>
    <source>
        <strain evidence="3">ITEM 5010</strain>
    </source>
</reference>
<feature type="compositionally biased region" description="Basic and acidic residues" evidence="1">
    <location>
        <begin position="159"/>
        <end position="176"/>
    </location>
</feature>
<protein>
    <submittedName>
        <fullName evidence="2">Uncharacterized protein</fullName>
    </submittedName>
</protein>
<keyword evidence="3" id="KW-1185">Reference proteome</keyword>
<gene>
    <name evidence="2" type="ORF">ASPCADRAFT_179013</name>
</gene>
<dbReference type="AlphaFoldDB" id="A0A1R3R7N0"/>
<dbReference type="EMBL" id="KV907520">
    <property type="protein sequence ID" value="OOF90468.1"/>
    <property type="molecule type" value="Genomic_DNA"/>
</dbReference>
<dbReference type="STRING" id="602072.A0A1R3R7N0"/>
<accession>A0A1R3R7N0</accession>
<dbReference type="OrthoDB" id="3508621at2759"/>
<evidence type="ECO:0000256" key="1">
    <source>
        <dbReference type="SAM" id="MobiDB-lite"/>
    </source>
</evidence>
<name>A0A1R3R7N0_ASPC5</name>
<dbReference type="Proteomes" id="UP000188318">
    <property type="component" value="Unassembled WGS sequence"/>
</dbReference>
<evidence type="ECO:0000313" key="2">
    <source>
        <dbReference type="EMBL" id="OOF90468.1"/>
    </source>
</evidence>
<organism evidence="2 3">
    <name type="scientific">Aspergillus carbonarius (strain ITEM 5010)</name>
    <dbReference type="NCBI Taxonomy" id="602072"/>
    <lineage>
        <taxon>Eukaryota</taxon>
        <taxon>Fungi</taxon>
        <taxon>Dikarya</taxon>
        <taxon>Ascomycota</taxon>
        <taxon>Pezizomycotina</taxon>
        <taxon>Eurotiomycetes</taxon>
        <taxon>Eurotiomycetidae</taxon>
        <taxon>Eurotiales</taxon>
        <taxon>Aspergillaceae</taxon>
        <taxon>Aspergillus</taxon>
        <taxon>Aspergillus subgen. Circumdati</taxon>
    </lineage>
</organism>
<proteinExistence type="predicted"/>
<dbReference type="OMA" id="WSFQKQV"/>
<sequence length="374" mass="42800">MSKQLPINPSKWVDAARLENVENKSIHNIDLNSASTIRLEQYLMLRVLQKSQLSSKLKLADFGLGEWESRAADMLDNSLSWKAYLNSFSDELGEGTFALPRFYQKQVVRIPHDTEFRPNVAISPIAHRTRGQLKRIEEGVRKLTFETPTKPPTTPVLKPELEHDEITPETPPEKRSYGPQELLNLNFPRTKDEQIVNTALVDFLNAFTIHMDVHCHWTLYRKPFVADFGSASFEARTDGCLEDGGPKTFAIVEVKPMMRFRQSDRISMQEAAEIVAWIKCEPDPDDFTSSCGLRILISQDRHEIYVTFAEYDATYIRYLNNTLGKDERSGFLTLHVFGPWDTTRARDMKELGNILLAVALRAEEGAKTQRHKSK</sequence>
<feature type="region of interest" description="Disordered" evidence="1">
    <location>
        <begin position="145"/>
        <end position="179"/>
    </location>
</feature>
<dbReference type="VEuPathDB" id="FungiDB:ASPCADRAFT_179013"/>